<accession>A0A2G9RVK8</accession>
<protein>
    <submittedName>
        <fullName evidence="3">Uncharacterized protein</fullName>
    </submittedName>
</protein>
<dbReference type="Proteomes" id="UP000228934">
    <property type="component" value="Unassembled WGS sequence"/>
</dbReference>
<keyword evidence="4" id="KW-1185">Reference proteome</keyword>
<reference evidence="4" key="1">
    <citation type="journal article" date="2017" name="Nat. Commun.">
        <title>The North American bullfrog draft genome provides insight into hormonal regulation of long noncoding RNA.</title>
        <authorList>
            <person name="Hammond S.A."/>
            <person name="Warren R.L."/>
            <person name="Vandervalk B.P."/>
            <person name="Kucuk E."/>
            <person name="Khan H."/>
            <person name="Gibb E.A."/>
            <person name="Pandoh P."/>
            <person name="Kirk H."/>
            <person name="Zhao Y."/>
            <person name="Jones M."/>
            <person name="Mungall A.J."/>
            <person name="Coope R."/>
            <person name="Pleasance S."/>
            <person name="Moore R.A."/>
            <person name="Holt R.A."/>
            <person name="Round J.M."/>
            <person name="Ohora S."/>
            <person name="Walle B.V."/>
            <person name="Veldhoen N."/>
            <person name="Helbing C.C."/>
            <person name="Birol I."/>
        </authorList>
    </citation>
    <scope>NUCLEOTIDE SEQUENCE [LARGE SCALE GENOMIC DNA]</scope>
</reference>
<evidence type="ECO:0000256" key="2">
    <source>
        <dbReference type="SAM" id="Phobius"/>
    </source>
</evidence>
<dbReference type="AlphaFoldDB" id="A0A2G9RVK8"/>
<evidence type="ECO:0000313" key="3">
    <source>
        <dbReference type="EMBL" id="PIO31892.1"/>
    </source>
</evidence>
<evidence type="ECO:0000256" key="1">
    <source>
        <dbReference type="SAM" id="MobiDB-lite"/>
    </source>
</evidence>
<proteinExistence type="predicted"/>
<name>A0A2G9RVK8_AQUCT</name>
<keyword evidence="2" id="KW-0812">Transmembrane</keyword>
<organism evidence="3 4">
    <name type="scientific">Aquarana catesbeiana</name>
    <name type="common">American bullfrog</name>
    <name type="synonym">Rana catesbeiana</name>
    <dbReference type="NCBI Taxonomy" id="8400"/>
    <lineage>
        <taxon>Eukaryota</taxon>
        <taxon>Metazoa</taxon>
        <taxon>Chordata</taxon>
        <taxon>Craniata</taxon>
        <taxon>Vertebrata</taxon>
        <taxon>Euteleostomi</taxon>
        <taxon>Amphibia</taxon>
        <taxon>Batrachia</taxon>
        <taxon>Anura</taxon>
        <taxon>Neobatrachia</taxon>
        <taxon>Ranoidea</taxon>
        <taxon>Ranidae</taxon>
        <taxon>Aquarana</taxon>
    </lineage>
</organism>
<keyword evidence="2" id="KW-1133">Transmembrane helix</keyword>
<dbReference type="EMBL" id="KV931284">
    <property type="protein sequence ID" value="PIO31892.1"/>
    <property type="molecule type" value="Genomic_DNA"/>
</dbReference>
<feature type="region of interest" description="Disordered" evidence="1">
    <location>
        <begin position="86"/>
        <end position="106"/>
    </location>
</feature>
<feature type="transmembrane region" description="Helical" evidence="2">
    <location>
        <begin position="27"/>
        <end position="47"/>
    </location>
</feature>
<sequence length="106" mass="12406">MSIMCFVPNIETHKENFNFGEYILNEIMVSSGILICIYLGIIVCAIYRRCKTTKPVRSPPPEEKVEMGEIKEIGEMEEMGKMEEIGEMEEIEEKEPKRRQYNQEEP</sequence>
<feature type="compositionally biased region" description="Basic and acidic residues" evidence="1">
    <location>
        <begin position="94"/>
        <end position="106"/>
    </location>
</feature>
<keyword evidence="2" id="KW-0472">Membrane</keyword>
<evidence type="ECO:0000313" key="4">
    <source>
        <dbReference type="Proteomes" id="UP000228934"/>
    </source>
</evidence>
<gene>
    <name evidence="3" type="ORF">AB205_0206520</name>
</gene>